<dbReference type="InterPro" id="IPR009922">
    <property type="entry name" value="DUF1457"/>
</dbReference>
<name>A0A3D9HPE8_9PROT</name>
<dbReference type="RefSeq" id="WP_115936189.1">
    <property type="nucleotide sequence ID" value="NZ_QRDW01000003.1"/>
</dbReference>
<gene>
    <name evidence="1" type="ORF">DFP90_10385</name>
</gene>
<reference evidence="1 2" key="1">
    <citation type="submission" date="2018-07" db="EMBL/GenBank/DDBJ databases">
        <title>Genomic Encyclopedia of Type Strains, Phase III (KMG-III): the genomes of soil and plant-associated and newly described type strains.</title>
        <authorList>
            <person name="Whitman W."/>
        </authorList>
    </citation>
    <scope>NUCLEOTIDE SEQUENCE [LARGE SCALE GENOMIC DNA]</scope>
    <source>
        <strain evidence="1 2">CECT 8488</strain>
    </source>
</reference>
<dbReference type="Proteomes" id="UP000256845">
    <property type="component" value="Unassembled WGS sequence"/>
</dbReference>
<dbReference type="Pfam" id="PF07310">
    <property type="entry name" value="PAS_5"/>
    <property type="match status" value="1"/>
</dbReference>
<evidence type="ECO:0000313" key="2">
    <source>
        <dbReference type="Proteomes" id="UP000256845"/>
    </source>
</evidence>
<sequence length="198" mass="21896">MSDGLPNPLSDLIGEETARIRDFPDAIKDEGLRQLALSWVDRFLIGGGIPSSHALDPVVFPKALNCVWYLEFDDQVGEYRFRLVGNRIAEAMGQYPRGQLLSDVYSGDDYSFIRDFLHESLTMPAMLYAAGSFELASTEAAEFERLCLPVSASEGKVDRVIGGTVFHAPTAGAQFLLTQELQTYLKVNLSGYAISGWY</sequence>
<keyword evidence="2" id="KW-1185">Reference proteome</keyword>
<dbReference type="OrthoDB" id="7354362at2"/>
<accession>A0A3D9HPE8</accession>
<proteinExistence type="predicted"/>
<dbReference type="EMBL" id="QRDW01000003">
    <property type="protein sequence ID" value="RED51285.1"/>
    <property type="molecule type" value="Genomic_DNA"/>
</dbReference>
<protein>
    <submittedName>
        <fullName evidence="1">PAS domain-containing protein</fullName>
    </submittedName>
</protein>
<comment type="caution">
    <text evidence="1">The sequence shown here is derived from an EMBL/GenBank/DDBJ whole genome shotgun (WGS) entry which is preliminary data.</text>
</comment>
<organism evidence="1 2">
    <name type="scientific">Aestuariispira insulae</name>
    <dbReference type="NCBI Taxonomy" id="1461337"/>
    <lineage>
        <taxon>Bacteria</taxon>
        <taxon>Pseudomonadati</taxon>
        <taxon>Pseudomonadota</taxon>
        <taxon>Alphaproteobacteria</taxon>
        <taxon>Rhodospirillales</taxon>
        <taxon>Kiloniellaceae</taxon>
        <taxon>Aestuariispira</taxon>
    </lineage>
</organism>
<dbReference type="AlphaFoldDB" id="A0A3D9HPE8"/>
<evidence type="ECO:0000313" key="1">
    <source>
        <dbReference type="EMBL" id="RED51285.1"/>
    </source>
</evidence>